<comment type="caution">
    <text evidence="3">The sequence shown here is derived from an EMBL/GenBank/DDBJ whole genome shotgun (WGS) entry which is preliminary data.</text>
</comment>
<proteinExistence type="predicted"/>
<evidence type="ECO:0000256" key="1">
    <source>
        <dbReference type="SAM" id="SignalP"/>
    </source>
</evidence>
<sequence length="420" mass="46357">MKKRVLGILLTGLVVGGSAAYVVHANPSVTGGSSVSAATYSKGFTDIAADFWAASQIADARGQGYIDGYADGSFQPNRKVSRAEFVKMAVVALHINVDSAGSNPWYKVYMDAAKKASIYADGDFSDNNFDAPMQRLEMAKIAVRAAGQNTTDTKKWMYLATTSGLIQGMDDAGGLGIEEATNRAQSVTIIGRIQNIKSGKTVPADKYAISAAEIYWHKTNILTMLPQYFAATYNKFGTKFRTDLLRFDGKDGYSEVEKYVVVDMDDPNDPNRNLITSDFRWRKKYKTSVEYAVTPPSNAYALLSINHIVVDASETINNFRFAQIDIGPFNSNGTVDDSGKLIDVTTFSPFIEEYKMLLSGYRNIEKGHHDIRFITGQLLPKGDLFKNDTQVTVHREAAVELGEQVVNQIYYSTIDYSLSR</sequence>
<keyword evidence="1" id="KW-0732">Signal</keyword>
<dbReference type="InterPro" id="IPR001119">
    <property type="entry name" value="SLH_dom"/>
</dbReference>
<dbReference type="RefSeq" id="WP_189021031.1">
    <property type="nucleotide sequence ID" value="NZ_BMHE01000105.1"/>
</dbReference>
<dbReference type="EMBL" id="BMHE01000105">
    <property type="protein sequence ID" value="GGA18101.1"/>
    <property type="molecule type" value="Genomic_DNA"/>
</dbReference>
<evidence type="ECO:0000313" key="3">
    <source>
        <dbReference type="EMBL" id="GGA18101.1"/>
    </source>
</evidence>
<evidence type="ECO:0000313" key="4">
    <source>
        <dbReference type="Proteomes" id="UP000615455"/>
    </source>
</evidence>
<dbReference type="PROSITE" id="PS51272">
    <property type="entry name" value="SLH"/>
    <property type="match status" value="1"/>
</dbReference>
<organism evidence="3 4">
    <name type="scientific">Paenibacillus marchantiophytorum</name>
    <dbReference type="NCBI Taxonomy" id="1619310"/>
    <lineage>
        <taxon>Bacteria</taxon>
        <taxon>Bacillati</taxon>
        <taxon>Bacillota</taxon>
        <taxon>Bacilli</taxon>
        <taxon>Bacillales</taxon>
        <taxon>Paenibacillaceae</taxon>
        <taxon>Paenibacillus</taxon>
    </lineage>
</organism>
<feature type="signal peptide" evidence="1">
    <location>
        <begin position="1"/>
        <end position="25"/>
    </location>
</feature>
<accession>A0ABQ1FJE5</accession>
<name>A0ABQ1FJE5_9BACL</name>
<dbReference type="Proteomes" id="UP000615455">
    <property type="component" value="Unassembled WGS sequence"/>
</dbReference>
<feature type="domain" description="SLH" evidence="2">
    <location>
        <begin position="40"/>
        <end position="103"/>
    </location>
</feature>
<feature type="chain" id="PRO_5045121198" description="SLH domain-containing protein" evidence="1">
    <location>
        <begin position="26"/>
        <end position="420"/>
    </location>
</feature>
<protein>
    <recommendedName>
        <fullName evidence="2">SLH domain-containing protein</fullName>
    </recommendedName>
</protein>
<gene>
    <name evidence="3" type="ORF">GCM10008018_72640</name>
</gene>
<keyword evidence="4" id="KW-1185">Reference proteome</keyword>
<dbReference type="Pfam" id="PF00395">
    <property type="entry name" value="SLH"/>
    <property type="match status" value="1"/>
</dbReference>
<reference evidence="4" key="1">
    <citation type="journal article" date="2019" name="Int. J. Syst. Evol. Microbiol.">
        <title>The Global Catalogue of Microorganisms (GCM) 10K type strain sequencing project: providing services to taxonomists for standard genome sequencing and annotation.</title>
        <authorList>
            <consortium name="The Broad Institute Genomics Platform"/>
            <consortium name="The Broad Institute Genome Sequencing Center for Infectious Disease"/>
            <person name="Wu L."/>
            <person name="Ma J."/>
        </authorList>
    </citation>
    <scope>NUCLEOTIDE SEQUENCE [LARGE SCALE GENOMIC DNA]</scope>
    <source>
        <strain evidence="4">CGMCC 1.15043</strain>
    </source>
</reference>
<evidence type="ECO:0000259" key="2">
    <source>
        <dbReference type="PROSITE" id="PS51272"/>
    </source>
</evidence>